<dbReference type="InterPro" id="IPR001969">
    <property type="entry name" value="Aspartic_peptidase_AS"/>
</dbReference>
<dbReference type="CDD" id="cd00303">
    <property type="entry name" value="retropepsin_like"/>
    <property type="match status" value="1"/>
</dbReference>
<dbReference type="GO" id="GO:0004190">
    <property type="term" value="F:aspartic-type endopeptidase activity"/>
    <property type="evidence" value="ECO:0007669"/>
    <property type="project" value="InterPro"/>
</dbReference>
<dbReference type="PANTHER" id="PTHR15503">
    <property type="entry name" value="LDOC1 RELATED"/>
    <property type="match status" value="1"/>
</dbReference>
<dbReference type="Gene3D" id="2.40.70.10">
    <property type="entry name" value="Acid Proteases"/>
    <property type="match status" value="1"/>
</dbReference>
<accession>V8N3E4</accession>
<gene>
    <name evidence="1" type="primary">PEG10</name>
    <name evidence="1" type="ORF">L345_18233</name>
</gene>
<sequence>MFCLACVSEIPAHALVDSGATTNFLDQAFAAHFDVPLDPVDPPMTVETIDGRKLIAGPIKFATQPLCLTIGAHEEAIRFYGTADLHFPLVLGKAWLRTHDPQVAWSWNAISFLSLQCIDYIRHTCAGQEVSTLAISIPPELTDFADVFSEKEVDRLPPHRPYDCPVDLLPNVLLPRGRLYSMSEPELAALWDFLDKNLARGFIQPLSSPLSSSPLHQEDGGLTLCRITTPCRSFRS</sequence>
<reference evidence="1 2" key="1">
    <citation type="journal article" date="2013" name="Proc. Natl. Acad. Sci. U.S.A.">
        <title>The king cobra genome reveals dynamic gene evolution and adaptation in the snake venom system.</title>
        <authorList>
            <person name="Vonk F.J."/>
            <person name="Casewell N.R."/>
            <person name="Henkel C.V."/>
            <person name="Heimberg A.M."/>
            <person name="Jansen H.J."/>
            <person name="McCleary R.J."/>
            <person name="Kerkkamp H.M."/>
            <person name="Vos R.A."/>
            <person name="Guerreiro I."/>
            <person name="Calvete J.J."/>
            <person name="Wuster W."/>
            <person name="Woods A.E."/>
            <person name="Logan J.M."/>
            <person name="Harrison R.A."/>
            <person name="Castoe T.A."/>
            <person name="de Koning A.P."/>
            <person name="Pollock D.D."/>
            <person name="Yandell M."/>
            <person name="Calderon D."/>
            <person name="Renjifo C."/>
            <person name="Currier R.B."/>
            <person name="Salgado D."/>
            <person name="Pla D."/>
            <person name="Sanz L."/>
            <person name="Hyder A.S."/>
            <person name="Ribeiro J.M."/>
            <person name="Arntzen J.W."/>
            <person name="van den Thillart G.E."/>
            <person name="Boetzer M."/>
            <person name="Pirovano W."/>
            <person name="Dirks R.P."/>
            <person name="Spaink H.P."/>
            <person name="Duboule D."/>
            <person name="McGlinn E."/>
            <person name="Kini R.M."/>
            <person name="Richardson M.K."/>
        </authorList>
    </citation>
    <scope>NUCLEOTIDE SEQUENCE</scope>
    <source>
        <tissue evidence="1">Blood</tissue>
    </source>
</reference>
<keyword evidence="2" id="KW-1185">Reference proteome</keyword>
<protein>
    <submittedName>
        <fullName evidence="1">Retrotransposon-derived protein PEG10</fullName>
    </submittedName>
</protein>
<dbReference type="GO" id="GO:0006508">
    <property type="term" value="P:proteolysis"/>
    <property type="evidence" value="ECO:0007669"/>
    <property type="project" value="InterPro"/>
</dbReference>
<comment type="caution">
    <text evidence="1">The sequence shown here is derived from an EMBL/GenBank/DDBJ whole genome shotgun (WGS) entry which is preliminary data.</text>
</comment>
<dbReference type="Proteomes" id="UP000018936">
    <property type="component" value="Unassembled WGS sequence"/>
</dbReference>
<dbReference type="PROSITE" id="PS00141">
    <property type="entry name" value="ASP_PROTEASE"/>
    <property type="match status" value="1"/>
</dbReference>
<dbReference type="InterPro" id="IPR021109">
    <property type="entry name" value="Peptidase_aspartic_dom_sf"/>
</dbReference>
<dbReference type="OrthoDB" id="9045514at2759"/>
<dbReference type="SUPFAM" id="SSF56672">
    <property type="entry name" value="DNA/RNA polymerases"/>
    <property type="match status" value="1"/>
</dbReference>
<dbReference type="Pfam" id="PF08284">
    <property type="entry name" value="RVP_2"/>
    <property type="match status" value="1"/>
</dbReference>
<proteinExistence type="predicted"/>
<dbReference type="EMBL" id="AZIM01045849">
    <property type="protein sequence ID" value="ETE56057.1"/>
    <property type="molecule type" value="Genomic_DNA"/>
</dbReference>
<feature type="non-terminal residue" evidence="1">
    <location>
        <position position="1"/>
    </location>
</feature>
<dbReference type="AlphaFoldDB" id="V8N3E4"/>
<evidence type="ECO:0000313" key="2">
    <source>
        <dbReference type="Proteomes" id="UP000018936"/>
    </source>
</evidence>
<dbReference type="InterPro" id="IPR043502">
    <property type="entry name" value="DNA/RNA_pol_sf"/>
</dbReference>
<name>V8N3E4_OPHHA</name>
<organism evidence="1 2">
    <name type="scientific">Ophiophagus hannah</name>
    <name type="common">King cobra</name>
    <name type="synonym">Naja hannah</name>
    <dbReference type="NCBI Taxonomy" id="8665"/>
    <lineage>
        <taxon>Eukaryota</taxon>
        <taxon>Metazoa</taxon>
        <taxon>Chordata</taxon>
        <taxon>Craniata</taxon>
        <taxon>Vertebrata</taxon>
        <taxon>Euteleostomi</taxon>
        <taxon>Lepidosauria</taxon>
        <taxon>Squamata</taxon>
        <taxon>Bifurcata</taxon>
        <taxon>Unidentata</taxon>
        <taxon>Episquamata</taxon>
        <taxon>Toxicofera</taxon>
        <taxon>Serpentes</taxon>
        <taxon>Colubroidea</taxon>
        <taxon>Elapidae</taxon>
        <taxon>Elapinae</taxon>
        <taxon>Ophiophagus</taxon>
    </lineage>
</organism>
<dbReference type="PANTHER" id="PTHR15503:SF22">
    <property type="entry name" value="TRANSPOSON TY3-I GAG POLYPROTEIN"/>
    <property type="match status" value="1"/>
</dbReference>
<evidence type="ECO:0000313" key="1">
    <source>
        <dbReference type="EMBL" id="ETE56057.1"/>
    </source>
</evidence>
<dbReference type="InterPro" id="IPR032567">
    <property type="entry name" value="RTL1-rel"/>
</dbReference>